<evidence type="ECO:0000259" key="3">
    <source>
        <dbReference type="Pfam" id="PF03914"/>
    </source>
</evidence>
<feature type="region of interest" description="Disordered" evidence="2">
    <location>
        <begin position="158"/>
        <end position="203"/>
    </location>
</feature>
<feature type="compositionally biased region" description="Basic residues" evidence="2">
    <location>
        <begin position="983"/>
        <end position="992"/>
    </location>
</feature>
<dbReference type="SUPFAM" id="SSF48371">
    <property type="entry name" value="ARM repeat"/>
    <property type="match status" value="1"/>
</dbReference>
<dbReference type="PANTHER" id="PTHR12048">
    <property type="entry name" value="CCAAT-BINDING FACTOR-RELATED"/>
    <property type="match status" value="1"/>
</dbReference>
<dbReference type="InterPro" id="IPR016024">
    <property type="entry name" value="ARM-type_fold"/>
</dbReference>
<feature type="compositionally biased region" description="Polar residues" evidence="2">
    <location>
        <begin position="187"/>
        <end position="198"/>
    </location>
</feature>
<sequence>MGKHKRQSIGKGHRSEQLDEQSLSNLTAKIKKTLIRPTTGGDAKKNKKRKHSDESSASPHQRKKPAQVRERFTNGAREAPNKPEVRHGGNLSRDDLLEEIRALGGDEEDLKLIGDIDSDQEDIAGEDSSGPDEVVDGKLKNELAAFAAQLGLQQYHEEATANDDSDDDNVDDEDSQLDKGDSLSEVDVNNFTPPSQESMPKEANVATKKQFKFEPRADWHGAELSQLPEPTSAEVDGYLGAINALKTHALALLEADASAYNKSVLASSSRKFLSTIMSSGTLSDKVSALTLAIQESPLHNIKAFESLLGLAAKRSRAQAIGALGALVDLLGPGLMLPPDRRLRTFQSQPGLIGALQRSSLRNWSPNQPLPGCLTEAHLVQWAFEDWLKTSYFRVVQLLEVWCNDEIEYSRTRSLDFVYGLLKDKPEQETNLLRLLVNKLGDKDRKIASRVSYLLLQLQTTHPGMKQVVIKGIEQEVLLRPGQTFRAKYHATNTLNQTILSNREVGTAETLLRIYFDIFVTLLHSSALGIAPAEAQQEQPASGKDSSVTTETADKLVTAVLTGINRAVTFVAAQNSILETHMDTLFRIAHSTNFNTSIQALILIQQISVSRQLASDRFYRTLYESLLDPRLANSSKHALYLNLLLRSLKVDVDTRRIKAFAKRMLQILNMHQPAFACGLLYVVFQLRTQFPDLRALLEEPEENDIEETNSQAIDHEQNRSISRGTAYDGRKRNPEHSNAQNSCLWEIIPPLTHFHPSVSLLAASLFSNEKQMTKPDLESYSLIRFLDKFVYRSPKVAETARGASIMQPVRNPDSGSIWLAKRTGSAAAAPLNTPSFWNKKVEQVAAEDIFFHEYFKQAGKKNEPGKQEVTPSAHMTAEPVDDTEQEDEIWKALTASHPDGPIDSEESDLDMDGFSDSDDGSDGGVIFSDGSDADLSDSAEVDKTMEDDEDDEDGGYNEMGNGEEGPELDALPEESEEIGEQSKRGSRSSKRKLKDLPMFASADDYAELLAQEEDI</sequence>
<reference evidence="4" key="1">
    <citation type="submission" date="2021-06" db="EMBL/GenBank/DDBJ databases">
        <title>Comparative genomics, transcriptomics and evolutionary studies reveal genomic signatures of adaptation to plant cell wall in hemibiotrophic fungi.</title>
        <authorList>
            <consortium name="DOE Joint Genome Institute"/>
            <person name="Baroncelli R."/>
            <person name="Diaz J.F."/>
            <person name="Benocci T."/>
            <person name="Peng M."/>
            <person name="Battaglia E."/>
            <person name="Haridas S."/>
            <person name="Andreopoulos W."/>
            <person name="Labutti K."/>
            <person name="Pangilinan J."/>
            <person name="Floch G.L."/>
            <person name="Makela M.R."/>
            <person name="Henrissat B."/>
            <person name="Grigoriev I.V."/>
            <person name="Crouch J.A."/>
            <person name="De Vries R.P."/>
            <person name="Sukno S.A."/>
            <person name="Thon M.R."/>
        </authorList>
    </citation>
    <scope>NUCLEOTIDE SEQUENCE</scope>
    <source>
        <strain evidence="4">CBS 125086</strain>
    </source>
</reference>
<feature type="compositionally biased region" description="Acidic residues" evidence="2">
    <location>
        <begin position="116"/>
        <end position="134"/>
    </location>
</feature>
<feature type="compositionally biased region" description="Acidic residues" evidence="2">
    <location>
        <begin position="963"/>
        <end position="978"/>
    </location>
</feature>
<gene>
    <name evidence="4" type="ORF">LY79DRAFT_585604</name>
</gene>
<evidence type="ECO:0000313" key="4">
    <source>
        <dbReference type="EMBL" id="KAK1599921.1"/>
    </source>
</evidence>
<dbReference type="RefSeq" id="XP_060420417.1">
    <property type="nucleotide sequence ID" value="XM_060560514.1"/>
</dbReference>
<protein>
    <submittedName>
        <fullName evidence="4">CBF/Mak21 family protein</fullName>
    </submittedName>
</protein>
<evidence type="ECO:0000313" key="5">
    <source>
        <dbReference type="Proteomes" id="UP001230504"/>
    </source>
</evidence>
<keyword evidence="5" id="KW-1185">Reference proteome</keyword>
<dbReference type="InterPro" id="IPR005612">
    <property type="entry name" value="CCAAT-binding_factor"/>
</dbReference>
<feature type="region of interest" description="Disordered" evidence="2">
    <location>
        <begin position="859"/>
        <end position="997"/>
    </location>
</feature>
<comment type="similarity">
    <text evidence="1">Belongs to the CBF/MAK21 family.</text>
</comment>
<feature type="region of interest" description="Disordered" evidence="2">
    <location>
        <begin position="700"/>
        <end position="734"/>
    </location>
</feature>
<feature type="compositionally biased region" description="Acidic residues" evidence="2">
    <location>
        <begin position="160"/>
        <end position="175"/>
    </location>
</feature>
<dbReference type="GeneID" id="85444754"/>
<comment type="caution">
    <text evidence="4">The sequence shown here is derived from an EMBL/GenBank/DDBJ whole genome shotgun (WGS) entry which is preliminary data.</text>
</comment>
<accession>A0AAD8QDC3</accession>
<dbReference type="InterPro" id="IPR040155">
    <property type="entry name" value="CEBPZ/Mak21-like"/>
</dbReference>
<evidence type="ECO:0000256" key="1">
    <source>
        <dbReference type="ARBA" id="ARBA00007797"/>
    </source>
</evidence>
<feature type="compositionally biased region" description="Acidic residues" evidence="2">
    <location>
        <begin position="930"/>
        <end position="954"/>
    </location>
</feature>
<dbReference type="Proteomes" id="UP001230504">
    <property type="component" value="Unassembled WGS sequence"/>
</dbReference>
<proteinExistence type="inferred from homology"/>
<dbReference type="Pfam" id="PF03914">
    <property type="entry name" value="CBF"/>
    <property type="match status" value="1"/>
</dbReference>
<dbReference type="GO" id="GO:0005634">
    <property type="term" value="C:nucleus"/>
    <property type="evidence" value="ECO:0007669"/>
    <property type="project" value="UniProtKB-ARBA"/>
</dbReference>
<feature type="compositionally biased region" description="Acidic residues" evidence="2">
    <location>
        <begin position="901"/>
        <end position="920"/>
    </location>
</feature>
<feature type="region of interest" description="Disordered" evidence="2">
    <location>
        <begin position="1"/>
        <end position="137"/>
    </location>
</feature>
<organism evidence="4 5">
    <name type="scientific">Colletotrichum navitas</name>
    <dbReference type="NCBI Taxonomy" id="681940"/>
    <lineage>
        <taxon>Eukaryota</taxon>
        <taxon>Fungi</taxon>
        <taxon>Dikarya</taxon>
        <taxon>Ascomycota</taxon>
        <taxon>Pezizomycotina</taxon>
        <taxon>Sordariomycetes</taxon>
        <taxon>Hypocreomycetidae</taxon>
        <taxon>Glomerellales</taxon>
        <taxon>Glomerellaceae</taxon>
        <taxon>Colletotrichum</taxon>
        <taxon>Colletotrichum graminicola species complex</taxon>
    </lineage>
</organism>
<feature type="compositionally biased region" description="Basic and acidic residues" evidence="2">
    <location>
        <begin position="79"/>
        <end position="101"/>
    </location>
</feature>
<dbReference type="PANTHER" id="PTHR12048:SF0">
    <property type="entry name" value="CCAAT_ENHANCER-BINDING PROTEIN ZETA"/>
    <property type="match status" value="1"/>
</dbReference>
<feature type="compositionally biased region" description="Basic residues" evidence="2">
    <location>
        <begin position="1"/>
        <end position="12"/>
    </location>
</feature>
<evidence type="ECO:0000256" key="2">
    <source>
        <dbReference type="SAM" id="MobiDB-lite"/>
    </source>
</evidence>
<dbReference type="EMBL" id="JAHLJV010000001">
    <property type="protein sequence ID" value="KAK1599921.1"/>
    <property type="molecule type" value="Genomic_DNA"/>
</dbReference>
<name>A0AAD8QDC3_9PEZI</name>
<feature type="domain" description="CCAAT-binding factor" evidence="3">
    <location>
        <begin position="596"/>
        <end position="761"/>
    </location>
</feature>
<dbReference type="AlphaFoldDB" id="A0AAD8QDC3"/>